<comment type="caution">
    <text evidence="1">The sequence shown here is derived from an EMBL/GenBank/DDBJ whole genome shotgun (WGS) entry which is preliminary data.</text>
</comment>
<dbReference type="EMBL" id="SNRY01003123">
    <property type="protein sequence ID" value="KAA6322123.1"/>
    <property type="molecule type" value="Genomic_DNA"/>
</dbReference>
<gene>
    <name evidence="1" type="ORF">EZS27_028304</name>
</gene>
<dbReference type="AlphaFoldDB" id="A0A5J4QNB7"/>
<protein>
    <submittedName>
        <fullName evidence="1">Uncharacterized protein</fullName>
    </submittedName>
</protein>
<organism evidence="1">
    <name type="scientific">termite gut metagenome</name>
    <dbReference type="NCBI Taxonomy" id="433724"/>
    <lineage>
        <taxon>unclassified sequences</taxon>
        <taxon>metagenomes</taxon>
        <taxon>organismal metagenomes</taxon>
    </lineage>
</organism>
<sequence length="210" mass="24661">MNTLFLTLKRPFIWLIRLRYRCMYNVHSPFAFDLITQVIHEKKPYYAYREVKTEEKKQLRLRGKGWICESEKTKRLLFRLINMAQPDTIVDVGTLSSSSLYLQAGKLSAGYVAASDLTELFLEKDMPVDFLYLHTYKNPALVEDVFQVCVARIRKQSVFVIEGIGYSKQMKNLWQRMMADDRVGITFNLYSVGILLFDKTKVKQHYNVCF</sequence>
<proteinExistence type="predicted"/>
<evidence type="ECO:0000313" key="1">
    <source>
        <dbReference type="EMBL" id="KAA6322123.1"/>
    </source>
</evidence>
<reference evidence="1" key="1">
    <citation type="submission" date="2019-03" db="EMBL/GenBank/DDBJ databases">
        <title>Single cell metagenomics reveals metabolic interactions within the superorganism composed of flagellate Streblomastix strix and complex community of Bacteroidetes bacteria on its surface.</title>
        <authorList>
            <person name="Treitli S.C."/>
            <person name="Kolisko M."/>
            <person name="Husnik F."/>
            <person name="Keeling P."/>
            <person name="Hampl V."/>
        </authorList>
    </citation>
    <scope>NUCLEOTIDE SEQUENCE</scope>
    <source>
        <strain evidence="1">STM</strain>
    </source>
</reference>
<accession>A0A5J4QNB7</accession>
<name>A0A5J4QNB7_9ZZZZ</name>